<protein>
    <submittedName>
        <fullName evidence="1">Uncharacterized protein</fullName>
    </submittedName>
</protein>
<evidence type="ECO:0000313" key="2">
    <source>
        <dbReference type="Proteomes" id="UP000479000"/>
    </source>
</evidence>
<sequence length="54" mass="6131">MTRISHSPYDCHLCHFSNNSSGKPCIMLLKSVLKIFMHLENGWPRGVRSSEDAV</sequence>
<accession>A0A6H5G6Y7</accession>
<gene>
    <name evidence="1" type="ORF">NTEN_LOCUS4813</name>
</gene>
<reference evidence="1 2" key="1">
    <citation type="submission" date="2020-02" db="EMBL/GenBank/DDBJ databases">
        <authorList>
            <person name="Ferguson B K."/>
        </authorList>
    </citation>
    <scope>NUCLEOTIDE SEQUENCE [LARGE SCALE GENOMIC DNA]</scope>
</reference>
<keyword evidence="2" id="KW-1185">Reference proteome</keyword>
<name>A0A6H5G6Y7_9HEMI</name>
<dbReference type="EMBL" id="CADCXU010007184">
    <property type="protein sequence ID" value="CAA9998530.1"/>
    <property type="molecule type" value="Genomic_DNA"/>
</dbReference>
<proteinExistence type="predicted"/>
<organism evidence="1 2">
    <name type="scientific">Nesidiocoris tenuis</name>
    <dbReference type="NCBI Taxonomy" id="355587"/>
    <lineage>
        <taxon>Eukaryota</taxon>
        <taxon>Metazoa</taxon>
        <taxon>Ecdysozoa</taxon>
        <taxon>Arthropoda</taxon>
        <taxon>Hexapoda</taxon>
        <taxon>Insecta</taxon>
        <taxon>Pterygota</taxon>
        <taxon>Neoptera</taxon>
        <taxon>Paraneoptera</taxon>
        <taxon>Hemiptera</taxon>
        <taxon>Heteroptera</taxon>
        <taxon>Panheteroptera</taxon>
        <taxon>Cimicomorpha</taxon>
        <taxon>Miridae</taxon>
        <taxon>Dicyphina</taxon>
        <taxon>Nesidiocoris</taxon>
    </lineage>
</organism>
<dbReference type="Proteomes" id="UP000479000">
    <property type="component" value="Unassembled WGS sequence"/>
</dbReference>
<evidence type="ECO:0000313" key="1">
    <source>
        <dbReference type="EMBL" id="CAA9998530.1"/>
    </source>
</evidence>
<dbReference type="AlphaFoldDB" id="A0A6H5G6Y7"/>